<dbReference type="EMBL" id="HQ317387">
    <property type="protein sequence ID" value="AGH07435.1"/>
    <property type="molecule type" value="Genomic_DNA"/>
</dbReference>
<evidence type="ECO:0000313" key="3">
    <source>
        <dbReference type="Proteomes" id="UP000207593"/>
    </source>
</evidence>
<gene>
    <name evidence="2" type="ORF">SUFG_00068</name>
</gene>
<keyword evidence="1" id="KW-0472">Membrane</keyword>
<dbReference type="KEGG" id="vg:15012451"/>
<dbReference type="RefSeq" id="YP_007675851.1">
    <property type="nucleotide sequence ID" value="NC_020862.2"/>
</dbReference>
<sequence length="62" mass="7105">MNNGNYDFYISDQESKKVITILGYAQIAVLIVLALVIVFAAVKHVKYRTAIELKQLENRSKY</sequence>
<keyword evidence="3" id="KW-1185">Reference proteome</keyword>
<evidence type="ECO:0000256" key="1">
    <source>
        <dbReference type="SAM" id="Phobius"/>
    </source>
</evidence>
<keyword evidence="1" id="KW-0812">Transmembrane</keyword>
<dbReference type="Proteomes" id="UP000207593">
    <property type="component" value="Segment"/>
</dbReference>
<proteinExistence type="predicted"/>
<dbReference type="GeneID" id="15012451"/>
<reference evidence="2 3" key="1">
    <citation type="journal article" date="2014" name="Genome Announc.">
        <title>Genome Sequence of the Sulfitobacter sp. Strain 2047-Infecting Lytic Phage {Phi}CB2047-B.</title>
        <authorList>
            <person name="Ankrah N.Y."/>
            <person name="Budinoff C.R."/>
            <person name="Wilson W.H."/>
            <person name="Wilhelm S.W."/>
            <person name="Buchan A."/>
        </authorList>
    </citation>
    <scope>NUCLEOTIDE SEQUENCE [LARGE SCALE GENOMIC DNA]</scope>
    <source>
        <strain evidence="3">phiCB2047-B</strain>
    </source>
</reference>
<evidence type="ECO:0000313" key="2">
    <source>
        <dbReference type="EMBL" id="AGH07435.1"/>
    </source>
</evidence>
<feature type="transmembrane region" description="Helical" evidence="1">
    <location>
        <begin position="21"/>
        <end position="42"/>
    </location>
</feature>
<protein>
    <submittedName>
        <fullName evidence="2">Uncharacterized protein</fullName>
    </submittedName>
</protein>
<organism evidence="2 3">
    <name type="scientific">Sulfitobacter phage phiCB2047-B</name>
    <dbReference type="NCBI Taxonomy" id="754046"/>
    <lineage>
        <taxon>Viruses</taxon>
        <taxon>Duplodnaviria</taxon>
        <taxon>Heunggongvirae</taxon>
        <taxon>Uroviricota</taxon>
        <taxon>Caudoviricetes</taxon>
        <taxon>Schitoviridae</taxon>
        <taxon>Rhodovirinae</taxon>
        <taxon>Raunefjordenvirus</taxon>
        <taxon>Raunefjordenvirus CB2047B</taxon>
    </lineage>
</organism>
<keyword evidence="1" id="KW-1133">Transmembrane helix</keyword>
<accession>M4PQQ5</accession>
<name>M4PQQ5_9CAUD</name>